<reference evidence="1" key="1">
    <citation type="submission" date="2021-05" db="EMBL/GenBank/DDBJ databases">
        <authorList>
            <person name="Scholz U."/>
            <person name="Mascher M."/>
            <person name="Fiebig A."/>
        </authorList>
    </citation>
    <scope>NUCLEOTIDE SEQUENCE [LARGE SCALE GENOMIC DNA]</scope>
</reference>
<protein>
    <submittedName>
        <fullName evidence="1">Uncharacterized protein</fullName>
    </submittedName>
</protein>
<evidence type="ECO:0000313" key="1">
    <source>
        <dbReference type="EnsemblPlants" id="AVESA.00010b.r2.6CG1124100.1.CDS"/>
    </source>
</evidence>
<name>A0ACD5ZAN3_AVESA</name>
<accession>A0ACD5ZAN3</accession>
<dbReference type="EnsemblPlants" id="AVESA.00010b.r2.6CG1124100.1">
    <property type="protein sequence ID" value="AVESA.00010b.r2.6CG1124100.1.CDS"/>
    <property type="gene ID" value="AVESA.00010b.r2.6CG1124100"/>
</dbReference>
<evidence type="ECO:0000313" key="2">
    <source>
        <dbReference type="Proteomes" id="UP001732700"/>
    </source>
</evidence>
<sequence length="302" mass="30944">MSSAACSPSSSSASPPPSCSATASGMSVCHGIRHPFPCFLFRITSGDLIGVDVIMVDALLRAAMDGDLDLVARMAAELKSGRVPGAGGVWLACGITALQLAAANGRAHVCRFLVRDLGIPVDSRSSSGDTPLLLAATFRHTATAACLLERGADPRALDSGGHAPLHWAAYNGDRELATLLLQRGADAGAASPRGTALQVAASRAHADVVAVLLLYGADPNKVADIVFTPLLSSIVAGSLECMKLLIEAGANVNAGGFNGTTPLFLACSRCGTLPFVKCLLEAGADPNVPDEVSTICVLYKHI</sequence>
<proteinExistence type="predicted"/>
<reference evidence="1" key="2">
    <citation type="submission" date="2025-09" db="UniProtKB">
        <authorList>
            <consortium name="EnsemblPlants"/>
        </authorList>
    </citation>
    <scope>IDENTIFICATION</scope>
</reference>
<organism evidence="1 2">
    <name type="scientific">Avena sativa</name>
    <name type="common">Oat</name>
    <dbReference type="NCBI Taxonomy" id="4498"/>
    <lineage>
        <taxon>Eukaryota</taxon>
        <taxon>Viridiplantae</taxon>
        <taxon>Streptophyta</taxon>
        <taxon>Embryophyta</taxon>
        <taxon>Tracheophyta</taxon>
        <taxon>Spermatophyta</taxon>
        <taxon>Magnoliopsida</taxon>
        <taxon>Liliopsida</taxon>
        <taxon>Poales</taxon>
        <taxon>Poaceae</taxon>
        <taxon>BOP clade</taxon>
        <taxon>Pooideae</taxon>
        <taxon>Poodae</taxon>
        <taxon>Poeae</taxon>
        <taxon>Poeae Chloroplast Group 1 (Aveneae type)</taxon>
        <taxon>Aveninae</taxon>
        <taxon>Avena</taxon>
    </lineage>
</organism>
<keyword evidence="2" id="KW-1185">Reference proteome</keyword>
<dbReference type="Proteomes" id="UP001732700">
    <property type="component" value="Chromosome 6C"/>
</dbReference>